<dbReference type="EMBL" id="JAVFKD010000012">
    <property type="protein sequence ID" value="KAK5993832.1"/>
    <property type="molecule type" value="Genomic_DNA"/>
</dbReference>
<evidence type="ECO:0000313" key="2">
    <source>
        <dbReference type="EMBL" id="KAK5993832.1"/>
    </source>
</evidence>
<evidence type="ECO:0000256" key="1">
    <source>
        <dbReference type="SAM" id="Coils"/>
    </source>
</evidence>
<protein>
    <submittedName>
        <fullName evidence="2">Uncharacterized protein</fullName>
    </submittedName>
</protein>
<name>A0ABR0SNW0_9HYPO</name>
<keyword evidence="1" id="KW-0175">Coiled coil</keyword>
<comment type="caution">
    <text evidence="2">The sequence shown here is derived from an EMBL/GenBank/DDBJ whole genome shotgun (WGS) entry which is preliminary data.</text>
</comment>
<gene>
    <name evidence="2" type="ORF">PT974_07269</name>
</gene>
<dbReference type="Proteomes" id="UP001338125">
    <property type="component" value="Unassembled WGS sequence"/>
</dbReference>
<evidence type="ECO:0000313" key="3">
    <source>
        <dbReference type="Proteomes" id="UP001338125"/>
    </source>
</evidence>
<organism evidence="2 3">
    <name type="scientific">Cladobotryum mycophilum</name>
    <dbReference type="NCBI Taxonomy" id="491253"/>
    <lineage>
        <taxon>Eukaryota</taxon>
        <taxon>Fungi</taxon>
        <taxon>Dikarya</taxon>
        <taxon>Ascomycota</taxon>
        <taxon>Pezizomycotina</taxon>
        <taxon>Sordariomycetes</taxon>
        <taxon>Hypocreomycetidae</taxon>
        <taxon>Hypocreales</taxon>
        <taxon>Hypocreaceae</taxon>
        <taxon>Cladobotryum</taxon>
    </lineage>
</organism>
<reference evidence="2 3" key="1">
    <citation type="submission" date="2024-01" db="EMBL/GenBank/DDBJ databases">
        <title>Complete genome of Cladobotryum mycophilum ATHUM6906.</title>
        <authorList>
            <person name="Christinaki A.C."/>
            <person name="Myridakis A.I."/>
            <person name="Kouvelis V.N."/>
        </authorList>
    </citation>
    <scope>NUCLEOTIDE SEQUENCE [LARGE SCALE GENOMIC DNA]</scope>
    <source>
        <strain evidence="2 3">ATHUM6906</strain>
    </source>
</reference>
<proteinExistence type="predicted"/>
<feature type="coiled-coil region" evidence="1">
    <location>
        <begin position="306"/>
        <end position="333"/>
    </location>
</feature>
<accession>A0ABR0SNW0</accession>
<sequence length="372" mass="42445">MSLASILNPENSTYLAEGDDFPLYDPTFGFISEDRNFGDWNELAADFDTRPQDVLANAIHGVQDGIGQWALSNAQFPDNVEYGFPTQSIEQYGNLDHQVFIDNVQAMDQVDVGMQNDMNLPFNLPTLGSVVCYGMIHHVEVKLDGDGSYLLQELTQPGSSRNDFRTFNLKSQSDYILLSFNSGNRFGCLRGNMNRALEGLLKESELEFEAVALASKLCKEIPSFDKPKNAIVHVDINIYGPANKSDMVGEVLTEHKLWLQTPDYYKKQYPYDNPHFICFPDEEELMQVDVAQPERSNPQPRTENDVMQLMTEVNNSTNRAQNLERVIENHMVRTKLLDHQQEALSFMLQRESGNITEKFRLWEPKVIEGREM</sequence>
<keyword evidence="3" id="KW-1185">Reference proteome</keyword>